<evidence type="ECO:0008006" key="5">
    <source>
        <dbReference type="Google" id="ProtNLM"/>
    </source>
</evidence>
<dbReference type="Proteomes" id="UP000282311">
    <property type="component" value="Unassembled WGS sequence"/>
</dbReference>
<keyword evidence="2" id="KW-0472">Membrane</keyword>
<protein>
    <recommendedName>
        <fullName evidence="5">DUF4190 domain-containing protein</fullName>
    </recommendedName>
</protein>
<reference evidence="3 4" key="1">
    <citation type="journal article" date="2007" name="Int. J. Syst. Evol. Microbiol.">
        <title>Paenibacillus ginsengarvi sp. nov., isolated from soil from ginseng cultivation.</title>
        <authorList>
            <person name="Yoon M.H."/>
            <person name="Ten L.N."/>
            <person name="Im W.T."/>
        </authorList>
    </citation>
    <scope>NUCLEOTIDE SEQUENCE [LARGE SCALE GENOMIC DNA]</scope>
    <source>
        <strain evidence="3 4">KCTC 13059</strain>
    </source>
</reference>
<dbReference type="AlphaFoldDB" id="A0A3B0CTB9"/>
<keyword evidence="2" id="KW-1133">Transmembrane helix</keyword>
<feature type="compositionally biased region" description="Basic and acidic residues" evidence="1">
    <location>
        <begin position="1"/>
        <end position="33"/>
    </location>
</feature>
<name>A0A3B0CTB9_9BACL</name>
<evidence type="ECO:0000256" key="1">
    <source>
        <dbReference type="SAM" id="MobiDB-lite"/>
    </source>
</evidence>
<dbReference type="OrthoDB" id="1754157at2"/>
<feature type="transmembrane region" description="Helical" evidence="2">
    <location>
        <begin position="125"/>
        <end position="143"/>
    </location>
</feature>
<feature type="transmembrane region" description="Helical" evidence="2">
    <location>
        <begin position="89"/>
        <end position="118"/>
    </location>
</feature>
<dbReference type="InterPro" id="IPR055338">
    <property type="entry name" value="YqfX-like"/>
</dbReference>
<accession>A0A3B0CTB9</accession>
<dbReference type="PANTHER" id="PTHR40040">
    <property type="entry name" value="SMALL HYDROPHOBIC PROTEIN-RELATED"/>
    <property type="match status" value="1"/>
</dbReference>
<feature type="region of interest" description="Disordered" evidence="1">
    <location>
        <begin position="1"/>
        <end position="37"/>
    </location>
</feature>
<organism evidence="3 4">
    <name type="scientific">Paenibacillus ginsengarvi</name>
    <dbReference type="NCBI Taxonomy" id="400777"/>
    <lineage>
        <taxon>Bacteria</taxon>
        <taxon>Bacillati</taxon>
        <taxon>Bacillota</taxon>
        <taxon>Bacilli</taxon>
        <taxon>Bacillales</taxon>
        <taxon>Paenibacillaceae</taxon>
        <taxon>Paenibacillus</taxon>
    </lineage>
</organism>
<gene>
    <name evidence="3" type="ORF">D7M11_03020</name>
</gene>
<dbReference type="PANTHER" id="PTHR40040:SF1">
    <property type="entry name" value="MEMBRANE PROTEIN"/>
    <property type="match status" value="1"/>
</dbReference>
<keyword evidence="2" id="KW-0812">Transmembrane</keyword>
<dbReference type="RefSeq" id="WP_120745649.1">
    <property type="nucleotide sequence ID" value="NZ_RBAH01000001.1"/>
</dbReference>
<keyword evidence="4" id="KW-1185">Reference proteome</keyword>
<evidence type="ECO:0000313" key="4">
    <source>
        <dbReference type="Proteomes" id="UP000282311"/>
    </source>
</evidence>
<proteinExistence type="predicted"/>
<evidence type="ECO:0000256" key="2">
    <source>
        <dbReference type="SAM" id="Phobius"/>
    </source>
</evidence>
<comment type="caution">
    <text evidence="3">The sequence shown here is derived from an EMBL/GenBank/DDBJ whole genome shotgun (WGS) entry which is preliminary data.</text>
</comment>
<evidence type="ECO:0000313" key="3">
    <source>
        <dbReference type="EMBL" id="RKN86941.1"/>
    </source>
</evidence>
<sequence>MNENRFDEYEEKGFGTGAEKLDNPNNREVRRNGSVEGFDEEFGAEVTPAAPMMLGQAPARPNEDLGLERADYRDTEVDDTVKGGQTVGWIGLVLAIASMFIYPGVMGTAAIILGVIAYMQGSRALGTWSAVLGGIALIAYYVLVPYYT</sequence>
<dbReference type="EMBL" id="RBAH01000001">
    <property type="protein sequence ID" value="RKN86941.1"/>
    <property type="molecule type" value="Genomic_DNA"/>
</dbReference>